<dbReference type="InterPro" id="IPR002938">
    <property type="entry name" value="FAD-bd"/>
</dbReference>
<dbReference type="Pfam" id="PF01494">
    <property type="entry name" value="FAD_binding_3"/>
    <property type="match status" value="2"/>
</dbReference>
<protein>
    <submittedName>
        <fullName evidence="4">FAD-dependent monooxygenase</fullName>
    </submittedName>
</protein>
<dbReference type="InterPro" id="IPR036188">
    <property type="entry name" value="FAD/NAD-bd_sf"/>
</dbReference>
<dbReference type="Gene3D" id="3.30.9.30">
    <property type="match status" value="1"/>
</dbReference>
<dbReference type="SUPFAM" id="SSF51905">
    <property type="entry name" value="FAD/NAD(P)-binding domain"/>
    <property type="match status" value="1"/>
</dbReference>
<reference evidence="4 5" key="1">
    <citation type="submission" date="2023-02" db="EMBL/GenBank/DDBJ databases">
        <title>Entomopathogenic bacteria.</title>
        <authorList>
            <person name="Machado R.A."/>
        </authorList>
    </citation>
    <scope>NUCLEOTIDE SEQUENCE [LARGE SCALE GENOMIC DNA]</scope>
    <source>
        <strain evidence="4 5">XENO-2</strain>
    </source>
</reference>
<dbReference type="RefSeq" id="WP_273573859.1">
    <property type="nucleotide sequence ID" value="NZ_JAQRFN010000001.1"/>
</dbReference>
<dbReference type="SUPFAM" id="SSF54373">
    <property type="entry name" value="FAD-linked reductases, C-terminal domain"/>
    <property type="match status" value="1"/>
</dbReference>
<proteinExistence type="predicted"/>
<evidence type="ECO:0000259" key="3">
    <source>
        <dbReference type="Pfam" id="PF01494"/>
    </source>
</evidence>
<keyword evidence="2 4" id="KW-0503">Monooxygenase</keyword>
<dbReference type="Gene3D" id="3.50.50.60">
    <property type="entry name" value="FAD/NAD(P)-binding domain"/>
    <property type="match status" value="1"/>
</dbReference>
<dbReference type="Proteomes" id="UP001220225">
    <property type="component" value="Unassembled WGS sequence"/>
</dbReference>
<dbReference type="GO" id="GO:0004497">
    <property type="term" value="F:monooxygenase activity"/>
    <property type="evidence" value="ECO:0007669"/>
    <property type="project" value="UniProtKB-KW"/>
</dbReference>
<keyword evidence="5" id="KW-1185">Reference proteome</keyword>
<comment type="caution">
    <text evidence="4">The sequence shown here is derived from an EMBL/GenBank/DDBJ whole genome shotgun (WGS) entry which is preliminary data.</text>
</comment>
<gene>
    <name evidence="4" type="ORF">PSI14_00370</name>
</gene>
<feature type="domain" description="FAD-binding" evidence="3">
    <location>
        <begin position="10"/>
        <end position="75"/>
    </location>
</feature>
<dbReference type="InterPro" id="IPR050493">
    <property type="entry name" value="FAD-dep_Monooxygenase_BioMet"/>
</dbReference>
<dbReference type="EMBL" id="JAQRFN010000001">
    <property type="protein sequence ID" value="MDC9595362.1"/>
    <property type="molecule type" value="Genomic_DNA"/>
</dbReference>
<keyword evidence="1" id="KW-0560">Oxidoreductase</keyword>
<feature type="domain" description="FAD-binding" evidence="3">
    <location>
        <begin position="145"/>
        <end position="353"/>
    </location>
</feature>
<accession>A0ABT5LLS5</accession>
<dbReference type="PANTHER" id="PTHR13789">
    <property type="entry name" value="MONOOXYGENASE"/>
    <property type="match status" value="1"/>
</dbReference>
<organism evidence="4 5">
    <name type="scientific">Xenorhabdus anantnagensis</name>
    <dbReference type="NCBI Taxonomy" id="3025875"/>
    <lineage>
        <taxon>Bacteria</taxon>
        <taxon>Pseudomonadati</taxon>
        <taxon>Pseudomonadota</taxon>
        <taxon>Gammaproteobacteria</taxon>
        <taxon>Enterobacterales</taxon>
        <taxon>Morganellaceae</taxon>
        <taxon>Xenorhabdus</taxon>
    </lineage>
</organism>
<evidence type="ECO:0000313" key="5">
    <source>
        <dbReference type="Proteomes" id="UP001220225"/>
    </source>
</evidence>
<dbReference type="PANTHER" id="PTHR13789:SF268">
    <property type="entry name" value="5-METHYLPHENAZINE-1-CARBOXYLATE 1-MONOOXYGENASE"/>
    <property type="match status" value="1"/>
</dbReference>
<evidence type="ECO:0000256" key="1">
    <source>
        <dbReference type="ARBA" id="ARBA00023002"/>
    </source>
</evidence>
<dbReference type="PRINTS" id="PR00420">
    <property type="entry name" value="RNGMNOXGNASE"/>
</dbReference>
<name>A0ABT5LLS5_9GAMM</name>
<evidence type="ECO:0000313" key="4">
    <source>
        <dbReference type="EMBL" id="MDC9595362.1"/>
    </source>
</evidence>
<evidence type="ECO:0000256" key="2">
    <source>
        <dbReference type="ARBA" id="ARBA00023033"/>
    </source>
</evidence>
<sequence>MAAITDCSGKVVIVGAGIGGVTLAALLSSSGIECDIYEQRMKLSEDGFGLNIQPEAVSVLYRLGLAEKLDSCGIQTRAHRYIDHSGTILFEEARGIDAGFDTPQISISRSELLNLIFATAKTKATFNFDAKFPADFLYKTKWAKDLIVGADGINSAVRQTLFPDSMQLNSGGMMLWRGITPMPKLLDGRTMIIANSGEGVRLIAYPVSKSHDLRGESLINWVILVPMSLDKQFDTTINLDTTINRFQATDFLLKLLKEWHFDWLNLQTLITTSKTLMRTAMVDRKPLNKWSHNQCVLIGDAAHPMFPIGANGATQSIIDAETLASAICESPDVESAIAKYEQVRIPAVSKIVMANREMNSRELASQALNQQERIRELVITATNYKAETIRTRSD</sequence>